<keyword evidence="2" id="KW-1185">Reference proteome</keyword>
<name>A0A9P0KJV5_ACAOB</name>
<dbReference type="EMBL" id="CAKOFQ010006846">
    <property type="protein sequence ID" value="CAH1976295.1"/>
    <property type="molecule type" value="Genomic_DNA"/>
</dbReference>
<accession>A0A9P0KJV5</accession>
<dbReference type="AlphaFoldDB" id="A0A9P0KJV5"/>
<sequence>MFSNNIVLITLLRTTGSLYSTIQLFKLINSCCNKFHSLLGYQTKGNGKTYK</sequence>
<organism evidence="1 2">
    <name type="scientific">Acanthoscelides obtectus</name>
    <name type="common">Bean weevil</name>
    <name type="synonym">Bruchus obtectus</name>
    <dbReference type="NCBI Taxonomy" id="200917"/>
    <lineage>
        <taxon>Eukaryota</taxon>
        <taxon>Metazoa</taxon>
        <taxon>Ecdysozoa</taxon>
        <taxon>Arthropoda</taxon>
        <taxon>Hexapoda</taxon>
        <taxon>Insecta</taxon>
        <taxon>Pterygota</taxon>
        <taxon>Neoptera</taxon>
        <taxon>Endopterygota</taxon>
        <taxon>Coleoptera</taxon>
        <taxon>Polyphaga</taxon>
        <taxon>Cucujiformia</taxon>
        <taxon>Chrysomeloidea</taxon>
        <taxon>Chrysomelidae</taxon>
        <taxon>Bruchinae</taxon>
        <taxon>Bruchini</taxon>
        <taxon>Acanthoscelides</taxon>
    </lineage>
</organism>
<dbReference type="Proteomes" id="UP001152888">
    <property type="component" value="Unassembled WGS sequence"/>
</dbReference>
<comment type="caution">
    <text evidence="1">The sequence shown here is derived from an EMBL/GenBank/DDBJ whole genome shotgun (WGS) entry which is preliminary data.</text>
</comment>
<evidence type="ECO:0000313" key="1">
    <source>
        <dbReference type="EMBL" id="CAH1976295.1"/>
    </source>
</evidence>
<evidence type="ECO:0000313" key="2">
    <source>
        <dbReference type="Proteomes" id="UP001152888"/>
    </source>
</evidence>
<protein>
    <submittedName>
        <fullName evidence="1">Uncharacterized protein</fullName>
    </submittedName>
</protein>
<reference evidence="1" key="1">
    <citation type="submission" date="2022-03" db="EMBL/GenBank/DDBJ databases">
        <authorList>
            <person name="Sayadi A."/>
        </authorList>
    </citation>
    <scope>NUCLEOTIDE SEQUENCE</scope>
</reference>
<gene>
    <name evidence="1" type="ORF">ACAOBT_LOCUS12080</name>
</gene>
<proteinExistence type="predicted"/>